<evidence type="ECO:0000313" key="2">
    <source>
        <dbReference type="Proteomes" id="UP000007305"/>
    </source>
</evidence>
<dbReference type="Proteomes" id="UP000007305">
    <property type="component" value="Chromosome 9"/>
</dbReference>
<reference evidence="2" key="1">
    <citation type="journal article" date="2009" name="Science">
        <title>The B73 maize genome: complexity, diversity, and dynamics.</title>
        <authorList>
            <person name="Schnable P.S."/>
            <person name="Ware D."/>
            <person name="Fulton R.S."/>
            <person name="Stein J.C."/>
            <person name="Wei F."/>
            <person name="Pasternak S."/>
            <person name="Liang C."/>
            <person name="Zhang J."/>
            <person name="Fulton L."/>
            <person name="Graves T.A."/>
            <person name="Minx P."/>
            <person name="Reily A.D."/>
            <person name="Courtney L."/>
            <person name="Kruchowski S.S."/>
            <person name="Tomlinson C."/>
            <person name="Strong C."/>
            <person name="Delehaunty K."/>
            <person name="Fronick C."/>
            <person name="Courtney B."/>
            <person name="Rock S.M."/>
            <person name="Belter E."/>
            <person name="Du F."/>
            <person name="Kim K."/>
            <person name="Abbott R.M."/>
            <person name="Cotton M."/>
            <person name="Levy A."/>
            <person name="Marchetto P."/>
            <person name="Ochoa K."/>
            <person name="Jackson S.M."/>
            <person name="Gillam B."/>
            <person name="Chen W."/>
            <person name="Yan L."/>
            <person name="Higginbotham J."/>
            <person name="Cardenas M."/>
            <person name="Waligorski J."/>
            <person name="Applebaum E."/>
            <person name="Phelps L."/>
            <person name="Falcone J."/>
            <person name="Kanchi K."/>
            <person name="Thane T."/>
            <person name="Scimone A."/>
            <person name="Thane N."/>
            <person name="Henke J."/>
            <person name="Wang T."/>
            <person name="Ruppert J."/>
            <person name="Shah N."/>
            <person name="Rotter K."/>
            <person name="Hodges J."/>
            <person name="Ingenthron E."/>
            <person name="Cordes M."/>
            <person name="Kohlberg S."/>
            <person name="Sgro J."/>
            <person name="Delgado B."/>
            <person name="Mead K."/>
            <person name="Chinwalla A."/>
            <person name="Leonard S."/>
            <person name="Crouse K."/>
            <person name="Collura K."/>
            <person name="Kudrna D."/>
            <person name="Currie J."/>
            <person name="He R."/>
            <person name="Angelova A."/>
            <person name="Rajasekar S."/>
            <person name="Mueller T."/>
            <person name="Lomeli R."/>
            <person name="Scara G."/>
            <person name="Ko A."/>
            <person name="Delaney K."/>
            <person name="Wissotski M."/>
            <person name="Lopez G."/>
            <person name="Campos D."/>
            <person name="Braidotti M."/>
            <person name="Ashley E."/>
            <person name="Golser W."/>
            <person name="Kim H."/>
            <person name="Lee S."/>
            <person name="Lin J."/>
            <person name="Dujmic Z."/>
            <person name="Kim W."/>
            <person name="Talag J."/>
            <person name="Zuccolo A."/>
            <person name="Fan C."/>
            <person name="Sebastian A."/>
            <person name="Kramer M."/>
            <person name="Spiegel L."/>
            <person name="Nascimento L."/>
            <person name="Zutavern T."/>
            <person name="Miller B."/>
            <person name="Ambroise C."/>
            <person name="Muller S."/>
            <person name="Spooner W."/>
            <person name="Narechania A."/>
            <person name="Ren L."/>
            <person name="Wei S."/>
            <person name="Kumari S."/>
            <person name="Faga B."/>
            <person name="Levy M.J."/>
            <person name="McMahan L."/>
            <person name="Van Buren P."/>
            <person name="Vaughn M.W."/>
            <person name="Ying K."/>
            <person name="Yeh C.-T."/>
            <person name="Emrich S.J."/>
            <person name="Jia Y."/>
            <person name="Kalyanaraman A."/>
            <person name="Hsia A.-P."/>
            <person name="Barbazuk W.B."/>
            <person name="Baucom R.S."/>
            <person name="Brutnell T.P."/>
            <person name="Carpita N.C."/>
            <person name="Chaparro C."/>
            <person name="Chia J.-M."/>
            <person name="Deragon J.-M."/>
            <person name="Estill J.C."/>
            <person name="Fu Y."/>
            <person name="Jeddeloh J.A."/>
            <person name="Han Y."/>
            <person name="Lee H."/>
            <person name="Li P."/>
            <person name="Lisch D.R."/>
            <person name="Liu S."/>
            <person name="Liu Z."/>
            <person name="Nagel D.H."/>
            <person name="McCann M.C."/>
            <person name="SanMiguel P."/>
            <person name="Myers A.M."/>
            <person name="Nettleton D."/>
            <person name="Nguyen J."/>
            <person name="Penning B.W."/>
            <person name="Ponnala L."/>
            <person name="Schneider K.L."/>
            <person name="Schwartz D.C."/>
            <person name="Sharma A."/>
            <person name="Soderlund C."/>
            <person name="Springer N.M."/>
            <person name="Sun Q."/>
            <person name="Wang H."/>
            <person name="Waterman M."/>
            <person name="Westerman R."/>
            <person name="Wolfgruber T.K."/>
            <person name="Yang L."/>
            <person name="Yu Y."/>
            <person name="Zhang L."/>
            <person name="Zhou S."/>
            <person name="Zhu Q."/>
            <person name="Bennetzen J.L."/>
            <person name="Dawe R.K."/>
            <person name="Jiang J."/>
            <person name="Jiang N."/>
            <person name="Presting G.G."/>
            <person name="Wessler S.R."/>
            <person name="Aluru S."/>
            <person name="Martienssen R.A."/>
            <person name="Clifton S.W."/>
            <person name="McCombie W.R."/>
            <person name="Wing R.A."/>
            <person name="Wilson R.K."/>
        </authorList>
    </citation>
    <scope>NUCLEOTIDE SEQUENCE [LARGE SCALE GENOMIC DNA]</scope>
    <source>
        <strain evidence="2">cv. B73</strain>
    </source>
</reference>
<organism evidence="1 2">
    <name type="scientific">Zea mays</name>
    <name type="common">Maize</name>
    <dbReference type="NCBI Taxonomy" id="4577"/>
    <lineage>
        <taxon>Eukaryota</taxon>
        <taxon>Viridiplantae</taxon>
        <taxon>Streptophyta</taxon>
        <taxon>Embryophyta</taxon>
        <taxon>Tracheophyta</taxon>
        <taxon>Spermatophyta</taxon>
        <taxon>Magnoliopsida</taxon>
        <taxon>Liliopsida</taxon>
        <taxon>Poales</taxon>
        <taxon>Poaceae</taxon>
        <taxon>PACMAD clade</taxon>
        <taxon>Panicoideae</taxon>
        <taxon>Andropogonodae</taxon>
        <taxon>Andropogoneae</taxon>
        <taxon>Tripsacinae</taxon>
        <taxon>Zea</taxon>
    </lineage>
</organism>
<proteinExistence type="predicted"/>
<dbReference type="InParanoid" id="A0A804R1K2"/>
<sequence length="61" mass="6855">MSSAPTPERTHVSRELDGGLEDLLACSREWHVPGHQPDDHLRRPDKHLACTRRGGWTQGIS</sequence>
<dbReference type="Gramene" id="Zm00001eb378190_T001">
    <property type="protein sequence ID" value="Zm00001eb378190_P001"/>
    <property type="gene ID" value="Zm00001eb378190"/>
</dbReference>
<accession>A0A804R1K2</accession>
<reference evidence="1" key="3">
    <citation type="submission" date="2021-05" db="UniProtKB">
        <authorList>
            <consortium name="EnsemblPlants"/>
        </authorList>
    </citation>
    <scope>IDENTIFICATION</scope>
    <source>
        <strain evidence="1">cv. B73</strain>
    </source>
</reference>
<dbReference type="EnsemblPlants" id="Zm00001eb378190_T001">
    <property type="protein sequence ID" value="Zm00001eb378190_P001"/>
    <property type="gene ID" value="Zm00001eb378190"/>
</dbReference>
<evidence type="ECO:0000313" key="1">
    <source>
        <dbReference type="EnsemblPlants" id="Zm00001eb378190_P001"/>
    </source>
</evidence>
<protein>
    <submittedName>
        <fullName evidence="1">Uncharacterized protein</fullName>
    </submittedName>
</protein>
<dbReference type="AlphaFoldDB" id="A0A804R1K2"/>
<name>A0A804R1K2_MAIZE</name>
<reference evidence="1" key="2">
    <citation type="submission" date="2019-07" db="EMBL/GenBank/DDBJ databases">
        <authorList>
            <person name="Seetharam A."/>
            <person name="Woodhouse M."/>
            <person name="Cannon E."/>
        </authorList>
    </citation>
    <scope>NUCLEOTIDE SEQUENCE [LARGE SCALE GENOMIC DNA]</scope>
    <source>
        <strain evidence="1">cv. B73</strain>
    </source>
</reference>
<keyword evidence="2" id="KW-1185">Reference proteome</keyword>